<keyword evidence="3" id="KW-1185">Reference proteome</keyword>
<name>A0A2J6QDY2_9HELO</name>
<dbReference type="Proteomes" id="UP000235672">
    <property type="component" value="Unassembled WGS sequence"/>
</dbReference>
<reference evidence="2 3" key="1">
    <citation type="submission" date="2016-05" db="EMBL/GenBank/DDBJ databases">
        <title>A degradative enzymes factory behind the ericoid mycorrhizal symbiosis.</title>
        <authorList>
            <consortium name="DOE Joint Genome Institute"/>
            <person name="Martino E."/>
            <person name="Morin E."/>
            <person name="Grelet G."/>
            <person name="Kuo A."/>
            <person name="Kohler A."/>
            <person name="Daghino S."/>
            <person name="Barry K."/>
            <person name="Choi C."/>
            <person name="Cichocki N."/>
            <person name="Clum A."/>
            <person name="Copeland A."/>
            <person name="Hainaut M."/>
            <person name="Haridas S."/>
            <person name="Labutti K."/>
            <person name="Lindquist E."/>
            <person name="Lipzen A."/>
            <person name="Khouja H.-R."/>
            <person name="Murat C."/>
            <person name="Ohm R."/>
            <person name="Olson A."/>
            <person name="Spatafora J."/>
            <person name="Veneault-Fourrey C."/>
            <person name="Henrissat B."/>
            <person name="Grigoriev I."/>
            <person name="Martin F."/>
            <person name="Perotto S."/>
        </authorList>
    </citation>
    <scope>NUCLEOTIDE SEQUENCE [LARGE SCALE GENOMIC DNA]</scope>
    <source>
        <strain evidence="2 3">UAMH 7357</strain>
    </source>
</reference>
<organism evidence="2 3">
    <name type="scientific">Hyaloscypha hepaticicola</name>
    <dbReference type="NCBI Taxonomy" id="2082293"/>
    <lineage>
        <taxon>Eukaryota</taxon>
        <taxon>Fungi</taxon>
        <taxon>Dikarya</taxon>
        <taxon>Ascomycota</taxon>
        <taxon>Pezizomycotina</taxon>
        <taxon>Leotiomycetes</taxon>
        <taxon>Helotiales</taxon>
        <taxon>Hyaloscyphaceae</taxon>
        <taxon>Hyaloscypha</taxon>
    </lineage>
</organism>
<evidence type="ECO:0000313" key="2">
    <source>
        <dbReference type="EMBL" id="PMD24474.1"/>
    </source>
</evidence>
<sequence>MQLELSLNTPKLQAKVSSPRQKNTPHDLQRYSKFQIPSSIILGIKSRDMATDNMWTMLRLVHLLHTNFDDWIVLRYEVVISPGYGRRERERELSLRLRRRGKPHDELGVTGYHICKINGVTTVNSEEGDRLCRMIPCHDHIGCEDCPGRGNNMYEELLEHYKDEMRDELLHTGSRR</sequence>
<feature type="region of interest" description="Disordered" evidence="1">
    <location>
        <begin position="1"/>
        <end position="26"/>
    </location>
</feature>
<protein>
    <submittedName>
        <fullName evidence="2">Uncharacterized protein</fullName>
    </submittedName>
</protein>
<dbReference type="OrthoDB" id="10563900at2759"/>
<evidence type="ECO:0000313" key="3">
    <source>
        <dbReference type="Proteomes" id="UP000235672"/>
    </source>
</evidence>
<gene>
    <name evidence="2" type="ORF">NA56DRAFT_745879</name>
</gene>
<proteinExistence type="predicted"/>
<dbReference type="EMBL" id="KZ613472">
    <property type="protein sequence ID" value="PMD24474.1"/>
    <property type="molecule type" value="Genomic_DNA"/>
</dbReference>
<dbReference type="AlphaFoldDB" id="A0A2J6QDY2"/>
<feature type="compositionally biased region" description="Polar residues" evidence="1">
    <location>
        <begin position="1"/>
        <end position="22"/>
    </location>
</feature>
<accession>A0A2J6QDY2</accession>
<evidence type="ECO:0000256" key="1">
    <source>
        <dbReference type="SAM" id="MobiDB-lite"/>
    </source>
</evidence>